<reference evidence="3 4" key="1">
    <citation type="submission" date="2020-04" db="EMBL/GenBank/DDBJ databases">
        <title>Donghicola sp., a member of the Rhodobacteraceae family isolated from mangrove forest in Thailand.</title>
        <authorList>
            <person name="Charoenyingcharoen P."/>
            <person name="Yukphan P."/>
        </authorList>
    </citation>
    <scope>NUCLEOTIDE SEQUENCE [LARGE SCALE GENOMIC DNA]</scope>
    <source>
        <strain evidence="3 4">B5-SW-15</strain>
    </source>
</reference>
<feature type="chain" id="PRO_5032630069" evidence="1">
    <location>
        <begin position="20"/>
        <end position="344"/>
    </location>
</feature>
<dbReference type="PROSITE" id="PS51662">
    <property type="entry name" value="BP_PHYTASE"/>
    <property type="match status" value="1"/>
</dbReference>
<evidence type="ECO:0000313" key="4">
    <source>
        <dbReference type="Proteomes" id="UP000592216"/>
    </source>
</evidence>
<dbReference type="EMBL" id="JABCJE010000013">
    <property type="protein sequence ID" value="NVO25299.1"/>
    <property type="molecule type" value="Genomic_DNA"/>
</dbReference>
<dbReference type="Proteomes" id="UP000592216">
    <property type="component" value="Unassembled WGS sequence"/>
</dbReference>
<keyword evidence="1" id="KW-0732">Signal</keyword>
<protein>
    <submittedName>
        <fullName evidence="3">Phytase</fullName>
    </submittedName>
</protein>
<dbReference type="Pfam" id="PF02333">
    <property type="entry name" value="Phytase"/>
    <property type="match status" value="1"/>
</dbReference>
<feature type="domain" description="BPP" evidence="2">
    <location>
        <begin position="16"/>
        <end position="343"/>
    </location>
</feature>
<accession>A0A850QGW3</accession>
<dbReference type="InterPro" id="IPR011042">
    <property type="entry name" value="6-blade_b-propeller_TolB-like"/>
</dbReference>
<proteinExistence type="predicted"/>
<dbReference type="Gene3D" id="2.120.10.30">
    <property type="entry name" value="TolB, C-terminal domain"/>
    <property type="match status" value="1"/>
</dbReference>
<dbReference type="InterPro" id="IPR003431">
    <property type="entry name" value="B-propeller_Phytase"/>
</dbReference>
<organism evidence="3 4">
    <name type="scientific">Donghicola mangrovi</name>
    <dbReference type="NCBI Taxonomy" id="2729614"/>
    <lineage>
        <taxon>Bacteria</taxon>
        <taxon>Pseudomonadati</taxon>
        <taxon>Pseudomonadota</taxon>
        <taxon>Alphaproteobacteria</taxon>
        <taxon>Rhodobacterales</taxon>
        <taxon>Roseobacteraceae</taxon>
        <taxon>Donghicola</taxon>
    </lineage>
</organism>
<dbReference type="GO" id="GO:0016158">
    <property type="term" value="F:inositol hexakisphosphate 3-phosphatase activity"/>
    <property type="evidence" value="ECO:0007669"/>
    <property type="project" value="InterPro"/>
</dbReference>
<dbReference type="RefSeq" id="WP_177158842.1">
    <property type="nucleotide sequence ID" value="NZ_JABCJE010000013.1"/>
</dbReference>
<comment type="caution">
    <text evidence="3">The sequence shown here is derived from an EMBL/GenBank/DDBJ whole genome shotgun (WGS) entry which is preliminary data.</text>
</comment>
<dbReference type="AlphaFoldDB" id="A0A850QGW3"/>
<feature type="signal peptide" evidence="1">
    <location>
        <begin position="1"/>
        <end position="19"/>
    </location>
</feature>
<evidence type="ECO:0000259" key="2">
    <source>
        <dbReference type="PROSITE" id="PS51662"/>
    </source>
</evidence>
<gene>
    <name evidence="3" type="ORF">HJ536_18225</name>
</gene>
<evidence type="ECO:0000313" key="3">
    <source>
        <dbReference type="EMBL" id="NVO25299.1"/>
    </source>
</evidence>
<evidence type="ECO:0000256" key="1">
    <source>
        <dbReference type="SAM" id="SignalP"/>
    </source>
</evidence>
<name>A0A850QGW3_9RHOB</name>
<sequence>MKSNALLLLAALLPAPLAAEVPQIMVQARAESAPIDGDADDPAIWVNPSDPMKSLVLGTDKTKGLYVFDLAGQQVDFLPDGKLNNVDIRPFRLMGEDVWLASAAERGAEKLVFWIIRADGSITHASPFAFDGVPADMADGVENIYGSALMRDPETGRVSALVNYKSGHVIQWDVTEQNGELALTYLRTLQVPSQPEGMVSDDRTGLIYVGEEDAAIWQFPAWPEGGDTGKTIANVPSDCFPRDDIEGLSIYDGAEGHYLVASSQGIHRAAIFDLSDAQTPCVGLVGVEAGEIDGVTETDGLDVTAAPLGPNYPAGMLVMMDDQNEMFTTGFKYMSFADVLAGLK</sequence>
<dbReference type="SUPFAM" id="SSF50956">
    <property type="entry name" value="Thermostable phytase (3-phytase)"/>
    <property type="match status" value="1"/>
</dbReference>